<comment type="caution">
    <text evidence="1">The sequence shown here is derived from an EMBL/GenBank/DDBJ whole genome shotgun (WGS) entry which is preliminary data.</text>
</comment>
<proteinExistence type="predicted"/>
<organism evidence="1 2">
    <name type="scientific">Funneliformis caledonium</name>
    <dbReference type="NCBI Taxonomy" id="1117310"/>
    <lineage>
        <taxon>Eukaryota</taxon>
        <taxon>Fungi</taxon>
        <taxon>Fungi incertae sedis</taxon>
        <taxon>Mucoromycota</taxon>
        <taxon>Glomeromycotina</taxon>
        <taxon>Glomeromycetes</taxon>
        <taxon>Glomerales</taxon>
        <taxon>Glomeraceae</taxon>
        <taxon>Funneliformis</taxon>
    </lineage>
</organism>
<feature type="non-terminal residue" evidence="1">
    <location>
        <position position="1"/>
    </location>
</feature>
<protein>
    <submittedName>
        <fullName evidence="1">15434_t:CDS:1</fullName>
    </submittedName>
</protein>
<keyword evidence="2" id="KW-1185">Reference proteome</keyword>
<evidence type="ECO:0000313" key="1">
    <source>
        <dbReference type="EMBL" id="CAG8758491.1"/>
    </source>
</evidence>
<accession>A0A9N9IZC2</accession>
<dbReference type="AlphaFoldDB" id="A0A9N9IZC2"/>
<evidence type="ECO:0000313" key="2">
    <source>
        <dbReference type="Proteomes" id="UP000789570"/>
    </source>
</evidence>
<dbReference type="Proteomes" id="UP000789570">
    <property type="component" value="Unassembled WGS sequence"/>
</dbReference>
<sequence length="57" mass="6697">LWHLEERRSGIDLSIFDLFLPVGYGLSKPKDDIPVLLPSILTPQILLYVERSYRERK</sequence>
<dbReference type="EMBL" id="CAJVPQ010021486">
    <property type="protein sequence ID" value="CAG8758491.1"/>
    <property type="molecule type" value="Genomic_DNA"/>
</dbReference>
<name>A0A9N9IZC2_9GLOM</name>
<gene>
    <name evidence="1" type="ORF">FCALED_LOCUS16767</name>
</gene>
<reference evidence="1" key="1">
    <citation type="submission" date="2021-06" db="EMBL/GenBank/DDBJ databases">
        <authorList>
            <person name="Kallberg Y."/>
            <person name="Tangrot J."/>
            <person name="Rosling A."/>
        </authorList>
    </citation>
    <scope>NUCLEOTIDE SEQUENCE</scope>
    <source>
        <strain evidence="1">UK204</strain>
    </source>
</reference>